<dbReference type="Pfam" id="PF01369">
    <property type="entry name" value="Sec7"/>
    <property type="match status" value="1"/>
</dbReference>
<dbReference type="GO" id="GO:0012505">
    <property type="term" value="C:endomembrane system"/>
    <property type="evidence" value="ECO:0007669"/>
    <property type="project" value="UniProtKB-ARBA"/>
</dbReference>
<reference evidence="2" key="1">
    <citation type="submission" date="2013-12" db="EMBL/GenBank/DDBJ databases">
        <title>The Genome Sequence of Aphanomyces invadans NJM9701.</title>
        <authorList>
            <consortium name="The Broad Institute Genomics Platform"/>
            <person name="Russ C."/>
            <person name="Tyler B."/>
            <person name="van West P."/>
            <person name="Dieguez-Uribeondo J."/>
            <person name="Young S.K."/>
            <person name="Zeng Q."/>
            <person name="Gargeya S."/>
            <person name="Fitzgerald M."/>
            <person name="Abouelleil A."/>
            <person name="Alvarado L."/>
            <person name="Chapman S.B."/>
            <person name="Gainer-Dewar J."/>
            <person name="Goldberg J."/>
            <person name="Griggs A."/>
            <person name="Gujja S."/>
            <person name="Hansen M."/>
            <person name="Howarth C."/>
            <person name="Imamovic A."/>
            <person name="Ireland A."/>
            <person name="Larimer J."/>
            <person name="McCowan C."/>
            <person name="Murphy C."/>
            <person name="Pearson M."/>
            <person name="Poon T.W."/>
            <person name="Priest M."/>
            <person name="Roberts A."/>
            <person name="Saif S."/>
            <person name="Shea T."/>
            <person name="Sykes S."/>
            <person name="Wortman J."/>
            <person name="Nusbaum C."/>
            <person name="Birren B."/>
        </authorList>
    </citation>
    <scope>NUCLEOTIDE SEQUENCE [LARGE SCALE GENOMIC DNA]</scope>
    <source>
        <strain evidence="2">NJM9701</strain>
    </source>
</reference>
<dbReference type="STRING" id="157072.A0A024TGP0"/>
<dbReference type="InterPro" id="IPR035999">
    <property type="entry name" value="Sec7_dom_sf"/>
</dbReference>
<evidence type="ECO:0000313" key="2">
    <source>
        <dbReference type="EMBL" id="ETV92751.1"/>
    </source>
</evidence>
<dbReference type="PANTHER" id="PTHR10663">
    <property type="entry name" value="GUANYL-NUCLEOTIDE EXCHANGE FACTOR"/>
    <property type="match status" value="1"/>
</dbReference>
<dbReference type="InterPro" id="IPR023394">
    <property type="entry name" value="Sec7_C_sf"/>
</dbReference>
<accession>A0A024TGP0</accession>
<dbReference type="GO" id="GO:0016192">
    <property type="term" value="P:vesicle-mediated transport"/>
    <property type="evidence" value="ECO:0007669"/>
    <property type="project" value="UniProtKB-ARBA"/>
</dbReference>
<organism evidence="2">
    <name type="scientific">Aphanomyces invadans</name>
    <dbReference type="NCBI Taxonomy" id="157072"/>
    <lineage>
        <taxon>Eukaryota</taxon>
        <taxon>Sar</taxon>
        <taxon>Stramenopiles</taxon>
        <taxon>Oomycota</taxon>
        <taxon>Saprolegniomycetes</taxon>
        <taxon>Saprolegniales</taxon>
        <taxon>Verrucalvaceae</taxon>
        <taxon>Aphanomyces</taxon>
    </lineage>
</organism>
<proteinExistence type="predicted"/>
<dbReference type="SMART" id="SM00222">
    <property type="entry name" value="Sec7"/>
    <property type="match status" value="1"/>
</dbReference>
<dbReference type="VEuPathDB" id="FungiDB:H310_12984"/>
<dbReference type="RefSeq" id="XP_008878524.1">
    <property type="nucleotide sequence ID" value="XM_008880302.1"/>
</dbReference>
<dbReference type="eggNOG" id="KOG0928">
    <property type="taxonomic scope" value="Eukaryota"/>
</dbReference>
<protein>
    <recommendedName>
        <fullName evidence="1">SEC7 domain-containing protein</fullName>
    </recommendedName>
</protein>
<dbReference type="PANTHER" id="PTHR10663:SF388">
    <property type="entry name" value="GOLGI-SPECIFIC BREFELDIN A-RESISTANCE GUANINE NUCLEOTIDE EXCHANGE FACTOR 1"/>
    <property type="match status" value="1"/>
</dbReference>
<dbReference type="CDD" id="cd00171">
    <property type="entry name" value="Sec7"/>
    <property type="match status" value="1"/>
</dbReference>
<evidence type="ECO:0000259" key="1">
    <source>
        <dbReference type="PROSITE" id="PS50190"/>
    </source>
</evidence>
<dbReference type="Gene3D" id="1.10.220.20">
    <property type="match status" value="1"/>
</dbReference>
<feature type="domain" description="SEC7" evidence="1">
    <location>
        <begin position="438"/>
        <end position="659"/>
    </location>
</feature>
<dbReference type="EMBL" id="KI913997">
    <property type="protein sequence ID" value="ETV92751.1"/>
    <property type="molecule type" value="Genomic_DNA"/>
</dbReference>
<dbReference type="SUPFAM" id="SSF48425">
    <property type="entry name" value="Sec7 domain"/>
    <property type="match status" value="1"/>
</dbReference>
<dbReference type="Pfam" id="PF12783">
    <property type="entry name" value="Sec7-like_HUS"/>
    <property type="match status" value="1"/>
</dbReference>
<dbReference type="Gene3D" id="1.10.1000.11">
    <property type="entry name" value="Arf Nucleotide-binding Site Opener,domain 2"/>
    <property type="match status" value="1"/>
</dbReference>
<dbReference type="InterPro" id="IPR000904">
    <property type="entry name" value="Sec7_dom"/>
</dbReference>
<dbReference type="PROSITE" id="PS50190">
    <property type="entry name" value="SEC7"/>
    <property type="match status" value="1"/>
</dbReference>
<dbReference type="OrthoDB" id="430364at2759"/>
<dbReference type="InterPro" id="IPR032691">
    <property type="entry name" value="Mon2/Sec7/BIG1-like_HUS"/>
</dbReference>
<dbReference type="GO" id="GO:0005085">
    <property type="term" value="F:guanyl-nucleotide exchange factor activity"/>
    <property type="evidence" value="ECO:0007669"/>
    <property type="project" value="InterPro"/>
</dbReference>
<dbReference type="GO" id="GO:0032012">
    <property type="term" value="P:regulation of ARF protein signal transduction"/>
    <property type="evidence" value="ECO:0007669"/>
    <property type="project" value="InterPro"/>
</dbReference>
<gene>
    <name evidence="2" type="ORF">H310_12984</name>
</gene>
<name>A0A024TGP0_9STRA</name>
<sequence>MELLRSAILSEIQALVHVFRQDYVKVKSSQLQGLASLRVHVYQWTDLADYESQTVLRPFLDIVRNENTTGPLTRAAMESVCTILQAYELSDDGISMHHALSEVVDAVTQCRFQETDPESDQYVLLMVVRVLDVVIQFRDVTRRLHVDTMWHVVESLYGIARSYETQIPSVLRSLATESLHRLLRVVFASTASSSASTTTAIDTRILAFLVQKILAPSTAPHSTEREMLVALDLLHTILQASGGALLDAPSLLAYIQDDLCLGLLRICRSTTSDDDYSLNVRMASLPLWRLLWVHLRPALKHQWEVLVLGGLVHVIQAKPTNDASSGGGRGDDSVEHQWRLEVGQVLVDFFSDASYLVDMFVNYDCDADRANVVATILDTFFDAAGAMGADRPMLTASTEMTELSCLGIMNALQMLYRRAQHSPQEPWAPPSDVGPPDVLLARRQRKQLFQDAIATFNKKPSAGIQLLVQHDFLPSPLTPVALARFLRSLPRGMDKTVVGQVLGALGKAHAAPSGGSPRSKKANAPLHDTVEFHAQLRVAYVETFNFDGMPLVDALRTFLSAFRLPGEAQQIDRILETFATHVYAECRERDLFGCVDVAYLLSFSIIMLNTDLHNANIRPEKKMSVADFLKNNVNYGLNNQLAPLPEAYLATIYHAIANDQFRTSDNDNVFAPERWSDVQRSMDAATIVSMANHRQYDAQVLDAVADRLLESAPVLIHSSMRQVSDLSMQLVVLTGLVSSALHCTHLVHRVVHLLADASTLLDAIDVDETVAGATYSFLNDPVACAATEGLLEVWTHCAFEFRDGAWSRFNSVVCRLREFHLVPRSLLRHRPTYRSSDEAAAFVAATRAQAHAKRASIKKAAAASSGYFDSFVSRFFSDTATPSPISSLDHHASGPTMNFQFRIDDLLLDDADNDEATTTPAAVASTLQYEGLVPLWTRRLAPYYEHMHPLSDLSFVSFCHVAWTEIERVVLPPTKSKSIVPKLTPAGAVFLEQLVLQCVAQTSPALVVDRLWNHAHVLLTCLDPLIRGNLQVDGMAFENAVFLMDTLVTGLVQLDDSPRLCTLLQTHHHLLGPITQALLRGVCNMPAHMAQVEWVQHVSVQPVWIPEVVELLDKWMHTLVVDAGNVADDCDSNDNSPAAVHALTNVVFTWGIFPADAEVAVAGQALKYAVQLFHQPTTTRIDALTIVGGLLALRRHPNVDIRMNAIHTLKQCLLESTVVTKRLFTPDTWALVVRIGCQGERGVLVRSTDAAGTESPDQAGLVALALPPALVGTAPSHDESNTDAPVTTELGRMHVLAQVFLHHMDDLAGLSDLDLLWSELLQALVWHLALPTHHEETLQLMRNVVQVVHASFASQPWFQSSVGTIATQHPDLAAWTPQETHAVASVVVPPIAASD</sequence>
<dbReference type="GeneID" id="20090034"/>
<dbReference type="GO" id="GO:0005737">
    <property type="term" value="C:cytoplasm"/>
    <property type="evidence" value="ECO:0007669"/>
    <property type="project" value="UniProtKB-ARBA"/>
</dbReference>